<comment type="caution">
    <text evidence="1">The sequence shown here is derived from an EMBL/GenBank/DDBJ whole genome shotgun (WGS) entry which is preliminary data.</text>
</comment>
<dbReference type="Proteomes" id="UP001254832">
    <property type="component" value="Unassembled WGS sequence"/>
</dbReference>
<proteinExistence type="predicted"/>
<evidence type="ECO:0000313" key="1">
    <source>
        <dbReference type="EMBL" id="MDR6721886.1"/>
    </source>
</evidence>
<name>A0AAP5GYX9_PAEAM</name>
<protein>
    <submittedName>
        <fullName evidence="1">Uncharacterized protein</fullName>
    </submittedName>
</protein>
<gene>
    <name evidence="1" type="ORF">J2W91_000334</name>
</gene>
<organism evidence="1 2">
    <name type="scientific">Paenibacillus amylolyticus</name>
    <dbReference type="NCBI Taxonomy" id="1451"/>
    <lineage>
        <taxon>Bacteria</taxon>
        <taxon>Bacillati</taxon>
        <taxon>Bacillota</taxon>
        <taxon>Bacilli</taxon>
        <taxon>Bacillales</taxon>
        <taxon>Paenibacillaceae</taxon>
        <taxon>Paenibacillus</taxon>
    </lineage>
</organism>
<accession>A0AAP5GYX9</accession>
<dbReference type="AlphaFoldDB" id="A0AAP5GYX9"/>
<sequence>MGILAKGTARSTVILSSRKLILYSTEQAAEMPLLFHSFMLSLTFICNKKAGCCSLTQLYSYSFHYFLQNALQNLKTMHVLQ</sequence>
<evidence type="ECO:0000313" key="2">
    <source>
        <dbReference type="Proteomes" id="UP001254832"/>
    </source>
</evidence>
<reference evidence="1" key="1">
    <citation type="submission" date="2023-07" db="EMBL/GenBank/DDBJ databases">
        <title>Sorghum-associated microbial communities from plants grown in Nebraska, USA.</title>
        <authorList>
            <person name="Schachtman D."/>
        </authorList>
    </citation>
    <scope>NUCLEOTIDE SEQUENCE</scope>
    <source>
        <strain evidence="1">BE80</strain>
    </source>
</reference>
<dbReference type="EMBL" id="JAVDTR010000001">
    <property type="protein sequence ID" value="MDR6721886.1"/>
    <property type="molecule type" value="Genomic_DNA"/>
</dbReference>